<feature type="transmembrane region" description="Helical" evidence="1">
    <location>
        <begin position="573"/>
        <end position="595"/>
    </location>
</feature>
<organism evidence="2 3">
    <name type="scientific">Elysia crispata</name>
    <name type="common">lettuce slug</name>
    <dbReference type="NCBI Taxonomy" id="231223"/>
    <lineage>
        <taxon>Eukaryota</taxon>
        <taxon>Metazoa</taxon>
        <taxon>Spiralia</taxon>
        <taxon>Lophotrochozoa</taxon>
        <taxon>Mollusca</taxon>
        <taxon>Gastropoda</taxon>
        <taxon>Heterobranchia</taxon>
        <taxon>Euthyneura</taxon>
        <taxon>Panpulmonata</taxon>
        <taxon>Sacoglossa</taxon>
        <taxon>Placobranchoidea</taxon>
        <taxon>Plakobranchidae</taxon>
        <taxon>Elysia</taxon>
    </lineage>
</organism>
<keyword evidence="1" id="KW-1133">Transmembrane helix</keyword>
<keyword evidence="3" id="KW-1185">Reference proteome</keyword>
<dbReference type="AlphaFoldDB" id="A0AAE1DQE1"/>
<proteinExistence type="predicted"/>
<sequence length="605" mass="67604">MSLITLRSDLSAPKSCRLPLRLFLLVHFAGSGHLQCQLSPDHVTNCSALPHVVRSRSYAVKADVFTCTDRWRVALKTEADTITNGSVETLRHAVLSGARVQVLWEPYPLSTDKYLYRSNLFIVDSVNFQEYAPKVTGSIYTFSTSLYTEPVWMYIKIDSSGYLEMLLSNTSAATFESNSFTWLVQAVAGGCFQRDVLSHGGAVLSPALTDNGALRTVEVSDAISVLGRASTIRVVSHLGTNGTIAYPSFAIETSVGEESLYSMASWIPGLGGTYMPLRIQEFHFSSESSNSEVYIELNSANGSYLNDFQKDPALTKTEVFLDPCWELQLSVDNTGSILEGSLEKLAAAIRAGARVLFLHNNGSAERSFEAEKIRLYYGGSLDAYSTMGVSQDKGYTWLPVVARSDGRWIAGGKEATDSEPRKFYTDRRERSFRYSQDYYGNELEGTWEEARERLKSGLMPRAMVGINSTYVIYLEIEAVELAFQAPATYFRSNREPRGDGFLVYYFNLYGDIRADVEIVAIVDETESHVENTTEERLHVMSKTLSGYTRVLAIGMRRVHLLKVLCLTKKSHNLLYHAFIAVVLGFVVPGSIMNLHDEPFYTYKYK</sequence>
<dbReference type="EMBL" id="JAWDGP010002889">
    <property type="protein sequence ID" value="KAK3779039.1"/>
    <property type="molecule type" value="Genomic_DNA"/>
</dbReference>
<keyword evidence="1" id="KW-0812">Transmembrane</keyword>
<evidence type="ECO:0000313" key="3">
    <source>
        <dbReference type="Proteomes" id="UP001283361"/>
    </source>
</evidence>
<gene>
    <name evidence="2" type="ORF">RRG08_016587</name>
</gene>
<name>A0AAE1DQE1_9GAST</name>
<keyword evidence="1" id="KW-0472">Membrane</keyword>
<comment type="caution">
    <text evidence="2">The sequence shown here is derived from an EMBL/GenBank/DDBJ whole genome shotgun (WGS) entry which is preliminary data.</text>
</comment>
<reference evidence="2" key="1">
    <citation type="journal article" date="2023" name="G3 (Bethesda)">
        <title>A reference genome for the long-term kleptoplast-retaining sea slug Elysia crispata morphotype clarki.</title>
        <authorList>
            <person name="Eastman K.E."/>
            <person name="Pendleton A.L."/>
            <person name="Shaikh M.A."/>
            <person name="Suttiyut T."/>
            <person name="Ogas R."/>
            <person name="Tomko P."/>
            <person name="Gavelis G."/>
            <person name="Widhalm J.R."/>
            <person name="Wisecaver J.H."/>
        </authorList>
    </citation>
    <scope>NUCLEOTIDE SEQUENCE</scope>
    <source>
        <strain evidence="2">ECLA1</strain>
    </source>
</reference>
<evidence type="ECO:0000256" key="1">
    <source>
        <dbReference type="SAM" id="Phobius"/>
    </source>
</evidence>
<evidence type="ECO:0000313" key="2">
    <source>
        <dbReference type="EMBL" id="KAK3779039.1"/>
    </source>
</evidence>
<protein>
    <submittedName>
        <fullName evidence="2">Uncharacterized protein</fullName>
    </submittedName>
</protein>
<accession>A0AAE1DQE1</accession>
<dbReference type="Proteomes" id="UP001283361">
    <property type="component" value="Unassembled WGS sequence"/>
</dbReference>